<accession>A0AC60PPD1</accession>
<proteinExistence type="predicted"/>
<name>A0AC60PPD1_IXOPE</name>
<keyword evidence="2" id="KW-1185">Reference proteome</keyword>
<dbReference type="EMBL" id="JABSTQ010010167">
    <property type="protein sequence ID" value="KAG0422899.1"/>
    <property type="molecule type" value="Genomic_DNA"/>
</dbReference>
<reference evidence="1 2" key="1">
    <citation type="journal article" date="2020" name="Cell">
        <title>Large-Scale Comparative Analyses of Tick Genomes Elucidate Their Genetic Diversity and Vector Capacities.</title>
        <authorList>
            <consortium name="Tick Genome and Microbiome Consortium (TIGMIC)"/>
            <person name="Jia N."/>
            <person name="Wang J."/>
            <person name="Shi W."/>
            <person name="Du L."/>
            <person name="Sun Y."/>
            <person name="Zhan W."/>
            <person name="Jiang J.F."/>
            <person name="Wang Q."/>
            <person name="Zhang B."/>
            <person name="Ji P."/>
            <person name="Bell-Sakyi L."/>
            <person name="Cui X.M."/>
            <person name="Yuan T.T."/>
            <person name="Jiang B.G."/>
            <person name="Yang W.F."/>
            <person name="Lam T.T."/>
            <person name="Chang Q.C."/>
            <person name="Ding S.J."/>
            <person name="Wang X.J."/>
            <person name="Zhu J.G."/>
            <person name="Ruan X.D."/>
            <person name="Zhao L."/>
            <person name="Wei J.T."/>
            <person name="Ye R.Z."/>
            <person name="Que T.C."/>
            <person name="Du C.H."/>
            <person name="Zhou Y.H."/>
            <person name="Cheng J.X."/>
            <person name="Dai P.F."/>
            <person name="Guo W.B."/>
            <person name="Han X.H."/>
            <person name="Huang E.J."/>
            <person name="Li L.F."/>
            <person name="Wei W."/>
            <person name="Gao Y.C."/>
            <person name="Liu J.Z."/>
            <person name="Shao H.Z."/>
            <person name="Wang X."/>
            <person name="Wang C.C."/>
            <person name="Yang T.C."/>
            <person name="Huo Q.B."/>
            <person name="Li W."/>
            <person name="Chen H.Y."/>
            <person name="Chen S.E."/>
            <person name="Zhou L.G."/>
            <person name="Ni X.B."/>
            <person name="Tian J.H."/>
            <person name="Sheng Y."/>
            <person name="Liu T."/>
            <person name="Pan Y.S."/>
            <person name="Xia L.Y."/>
            <person name="Li J."/>
            <person name="Zhao F."/>
            <person name="Cao W.C."/>
        </authorList>
    </citation>
    <scope>NUCLEOTIDE SEQUENCE [LARGE SCALE GENOMIC DNA]</scope>
    <source>
        <strain evidence="1">Iper-2018</strain>
    </source>
</reference>
<evidence type="ECO:0000313" key="2">
    <source>
        <dbReference type="Proteomes" id="UP000805193"/>
    </source>
</evidence>
<dbReference type="Proteomes" id="UP000805193">
    <property type="component" value="Unassembled WGS sequence"/>
</dbReference>
<protein>
    <submittedName>
        <fullName evidence="1">Uncharacterized protein</fullName>
    </submittedName>
</protein>
<organism evidence="1 2">
    <name type="scientific">Ixodes persulcatus</name>
    <name type="common">Taiga tick</name>
    <dbReference type="NCBI Taxonomy" id="34615"/>
    <lineage>
        <taxon>Eukaryota</taxon>
        <taxon>Metazoa</taxon>
        <taxon>Ecdysozoa</taxon>
        <taxon>Arthropoda</taxon>
        <taxon>Chelicerata</taxon>
        <taxon>Arachnida</taxon>
        <taxon>Acari</taxon>
        <taxon>Parasitiformes</taxon>
        <taxon>Ixodida</taxon>
        <taxon>Ixodoidea</taxon>
        <taxon>Ixodidae</taxon>
        <taxon>Ixodinae</taxon>
        <taxon>Ixodes</taxon>
    </lineage>
</organism>
<evidence type="ECO:0000313" key="1">
    <source>
        <dbReference type="EMBL" id="KAG0422899.1"/>
    </source>
</evidence>
<comment type="caution">
    <text evidence="1">The sequence shown here is derived from an EMBL/GenBank/DDBJ whole genome shotgun (WGS) entry which is preliminary data.</text>
</comment>
<gene>
    <name evidence="1" type="ORF">HPB47_001311</name>
</gene>
<sequence length="178" mass="19542">MPENGKPALLICWQDTEAKVLERSSHTLQPYVRALPAAFCDHVDTMGYTGNAVVLWHPFGLFTNTETPAASSPTVGFKRISIVEGSGERSTQETVRHGADRECRSRGGQVFVDFHVSPRDAVTVVPAVSDTNPLRSELLPDMKLDELAHLADPMDTAQAARQRNAQLGQRKKGCMKQT</sequence>